<protein>
    <submittedName>
        <fullName evidence="1">Bacillithiol system redox-active protein YtxJ</fullName>
    </submittedName>
</protein>
<dbReference type="RefSeq" id="WP_191157487.1">
    <property type="nucleotide sequence ID" value="NZ_JACXAI010000007.1"/>
</dbReference>
<reference evidence="1" key="1">
    <citation type="submission" date="2020-09" db="EMBL/GenBank/DDBJ databases">
        <title>A novel bacterium of genus Bacillus, isolated from South China Sea.</title>
        <authorList>
            <person name="Huang H."/>
            <person name="Mo K."/>
            <person name="Hu Y."/>
        </authorList>
    </citation>
    <scope>NUCLEOTIDE SEQUENCE</scope>
    <source>
        <strain evidence="1">IB182487</strain>
    </source>
</reference>
<dbReference type="AlphaFoldDB" id="A0A926RX11"/>
<sequence length="110" mass="12929">MEKINVKSIEDFLNVIDQHTTFLLFKNSLTCPISSSAFEEFSSFAESQNEVHVYYLNVQKSRELSNYIANNYHVKHESPQVLLFKGKEVIWHTSHWNIKKEILKQQVLSL</sequence>
<dbReference type="InterPro" id="IPR022551">
    <property type="entry name" value="BrxC"/>
</dbReference>
<dbReference type="NCBIfam" id="TIGR04019">
    <property type="entry name" value="B_thiol_YtxJ"/>
    <property type="match status" value="1"/>
</dbReference>
<name>A0A926RX11_9BACI</name>
<dbReference type="InterPro" id="IPR036249">
    <property type="entry name" value="Thioredoxin-like_sf"/>
</dbReference>
<dbReference type="EMBL" id="JACXAI010000007">
    <property type="protein sequence ID" value="MBD1380150.1"/>
    <property type="molecule type" value="Genomic_DNA"/>
</dbReference>
<proteinExistence type="predicted"/>
<gene>
    <name evidence="1" type="primary">ytxJ</name>
    <name evidence="1" type="ORF">IC621_07905</name>
</gene>
<organism evidence="1 2">
    <name type="scientific">Metabacillus arenae</name>
    <dbReference type="NCBI Taxonomy" id="2771434"/>
    <lineage>
        <taxon>Bacteria</taxon>
        <taxon>Bacillati</taxon>
        <taxon>Bacillota</taxon>
        <taxon>Bacilli</taxon>
        <taxon>Bacillales</taxon>
        <taxon>Bacillaceae</taxon>
        <taxon>Metabacillus</taxon>
    </lineage>
</organism>
<evidence type="ECO:0000313" key="2">
    <source>
        <dbReference type="Proteomes" id="UP000626844"/>
    </source>
</evidence>
<dbReference type="Pfam" id="PF11009">
    <property type="entry name" value="BrxC"/>
    <property type="match status" value="1"/>
</dbReference>
<keyword evidence="2" id="KW-1185">Reference proteome</keyword>
<dbReference type="SUPFAM" id="SSF52833">
    <property type="entry name" value="Thioredoxin-like"/>
    <property type="match status" value="1"/>
</dbReference>
<dbReference type="Proteomes" id="UP000626844">
    <property type="component" value="Unassembled WGS sequence"/>
</dbReference>
<dbReference type="Gene3D" id="3.40.30.10">
    <property type="entry name" value="Glutaredoxin"/>
    <property type="match status" value="1"/>
</dbReference>
<evidence type="ECO:0000313" key="1">
    <source>
        <dbReference type="EMBL" id="MBD1380150.1"/>
    </source>
</evidence>
<accession>A0A926RX11</accession>
<comment type="caution">
    <text evidence="1">The sequence shown here is derived from an EMBL/GenBank/DDBJ whole genome shotgun (WGS) entry which is preliminary data.</text>
</comment>